<dbReference type="GO" id="GO:0001680">
    <property type="term" value="P:tRNA 3'-terminal CCA addition"/>
    <property type="evidence" value="ECO:0007669"/>
    <property type="project" value="UniProtKB-ARBA"/>
</dbReference>
<comment type="caution">
    <text evidence="8">The sequence shown here is derived from an EMBL/GenBank/DDBJ whole genome shotgun (WGS) entry which is preliminary data.</text>
</comment>
<reference evidence="8 9" key="1">
    <citation type="submission" date="2016-04" db="EMBL/GenBank/DDBJ databases">
        <title>The genome of Intoshia linei affirms orthonectids as highly simplified spiralians.</title>
        <authorList>
            <person name="Mikhailov K.V."/>
            <person name="Slusarev G.S."/>
            <person name="Nikitin M.A."/>
            <person name="Logacheva M.D."/>
            <person name="Penin A."/>
            <person name="Aleoshin V."/>
            <person name="Panchin Y.V."/>
        </authorList>
    </citation>
    <scope>NUCLEOTIDE SEQUENCE [LARGE SCALE GENOMIC DNA]</scope>
    <source>
        <strain evidence="8">Intl2013</strain>
        <tissue evidence="8">Whole animal</tissue>
    </source>
</reference>
<protein>
    <submittedName>
        <fullName evidence="8">CycL1</fullName>
    </submittedName>
</protein>
<evidence type="ECO:0000256" key="3">
    <source>
        <dbReference type="ARBA" id="ARBA00023127"/>
    </source>
</evidence>
<keyword evidence="5" id="KW-0694">RNA-binding</keyword>
<dbReference type="GO" id="GO:0016538">
    <property type="term" value="F:cyclin-dependent protein serine/threonine kinase regulator activity"/>
    <property type="evidence" value="ECO:0007669"/>
    <property type="project" value="InterPro"/>
</dbReference>
<sequence length="585" mass="67891">MINNTITTNFAPLLPQSEENKVGSTTDVNILLSLENSLIPDLLEKENEKKSFDQQNGLIDDNIYDLRYFGAHLIQVAGILLELPQVVMATGQVLYQRFFCKNSFIKHDFDIYAFASLYLAAKIEEHPKRLRVILVVSNHIVQLLANSKIKPLTIEVVHKNRLISAERKLLKDLGFCVHVKHPHKMPEQLVEGRDQLAALIIVYCRLVYKLKKLIIVNPVLAIFNNGTRECQIDLGRLRNYMNDALRTTLFVQFSPETIACGCIYLAARDQEKPLPDNPHWYYLYGASTKDVKSISIQLVKLYEREKPSYSSLIKLVKECKDKSVKRKIDSLTIGGSIDQLLIRYGESTVIEILLNLPVQCIILVTSGSEVDVYNIMSQISMEHTYTVHRHKDTLHFKIPNSHTLVRVSTLEYTALCTKNYYTNFHSYSERRDVTIDAMFITMDGKLIDYHNGYCDLNNSTIKFIPVDNCHVLCAFWYATEVSKHSIKNKHKHKSKTDSHSEHRHRDKHKNHVKSSKKSRSRENKNDYHSRRHKVYNRKRYHSSDDDSDHKMKMRSRSLKKISSRLDLHKISVKEETNNHYRNHKT</sequence>
<feature type="compositionally biased region" description="Basic and acidic residues" evidence="6">
    <location>
        <begin position="563"/>
        <end position="578"/>
    </location>
</feature>
<dbReference type="SUPFAM" id="SSF81301">
    <property type="entry name" value="Nucleotidyltransferase"/>
    <property type="match status" value="1"/>
</dbReference>
<evidence type="ECO:0000256" key="1">
    <source>
        <dbReference type="ARBA" id="ARBA00007265"/>
    </source>
</evidence>
<dbReference type="OrthoDB" id="10264655at2759"/>
<dbReference type="Gene3D" id="3.30.460.10">
    <property type="entry name" value="Beta Polymerase, domain 2"/>
    <property type="match status" value="1"/>
</dbReference>
<dbReference type="AlphaFoldDB" id="A0A177B8C8"/>
<dbReference type="GO" id="GO:0003723">
    <property type="term" value="F:RNA binding"/>
    <property type="evidence" value="ECO:0007669"/>
    <property type="project" value="UniProtKB-KW"/>
</dbReference>
<gene>
    <name evidence="8" type="ORF">A3Q56_01657</name>
</gene>
<feature type="compositionally biased region" description="Basic residues" evidence="6">
    <location>
        <begin position="551"/>
        <end position="562"/>
    </location>
</feature>
<dbReference type="Pfam" id="PF01743">
    <property type="entry name" value="PolyA_pol"/>
    <property type="match status" value="1"/>
</dbReference>
<feature type="domain" description="Cyclin-like" evidence="7">
    <location>
        <begin position="212"/>
        <end position="300"/>
    </location>
</feature>
<dbReference type="SMART" id="SM00385">
    <property type="entry name" value="CYCLIN"/>
    <property type="match status" value="2"/>
</dbReference>
<keyword evidence="3 4" id="KW-0195">Cyclin</keyword>
<dbReference type="CDD" id="cd20532">
    <property type="entry name" value="CYCLIN_CCNL_rpt1"/>
    <property type="match status" value="1"/>
</dbReference>
<dbReference type="Pfam" id="PF00134">
    <property type="entry name" value="Cyclin_N"/>
    <property type="match status" value="1"/>
</dbReference>
<dbReference type="PANTHER" id="PTHR10026">
    <property type="entry name" value="CYCLIN"/>
    <property type="match status" value="1"/>
</dbReference>
<comment type="similarity">
    <text evidence="4">Belongs to the cyclin family.</text>
</comment>
<feature type="compositionally biased region" description="Basic residues" evidence="6">
    <location>
        <begin position="501"/>
        <end position="519"/>
    </location>
</feature>
<evidence type="ECO:0000256" key="2">
    <source>
        <dbReference type="ARBA" id="ARBA00022679"/>
    </source>
</evidence>
<organism evidence="8 9">
    <name type="scientific">Intoshia linei</name>
    <dbReference type="NCBI Taxonomy" id="1819745"/>
    <lineage>
        <taxon>Eukaryota</taxon>
        <taxon>Metazoa</taxon>
        <taxon>Spiralia</taxon>
        <taxon>Lophotrochozoa</taxon>
        <taxon>Mesozoa</taxon>
        <taxon>Orthonectida</taxon>
        <taxon>Rhopaluridae</taxon>
        <taxon>Intoshia</taxon>
    </lineage>
</organism>
<evidence type="ECO:0000259" key="7">
    <source>
        <dbReference type="SMART" id="SM00385"/>
    </source>
</evidence>
<dbReference type="GO" id="GO:0006357">
    <property type="term" value="P:regulation of transcription by RNA polymerase II"/>
    <property type="evidence" value="ECO:0007669"/>
    <property type="project" value="InterPro"/>
</dbReference>
<feature type="domain" description="Cyclin-like" evidence="7">
    <location>
        <begin position="72"/>
        <end position="171"/>
    </location>
</feature>
<dbReference type="SUPFAM" id="SSF47954">
    <property type="entry name" value="Cyclin-like"/>
    <property type="match status" value="2"/>
</dbReference>
<evidence type="ECO:0000313" key="8">
    <source>
        <dbReference type="EMBL" id="OAF70569.1"/>
    </source>
</evidence>
<evidence type="ECO:0000256" key="6">
    <source>
        <dbReference type="SAM" id="MobiDB-lite"/>
    </source>
</evidence>
<dbReference type="InterPro" id="IPR043519">
    <property type="entry name" value="NT_sf"/>
</dbReference>
<dbReference type="InterPro" id="IPR002646">
    <property type="entry name" value="PolA_pol_head_dom"/>
</dbReference>
<accession>A0A177B8C8</accession>
<dbReference type="EMBL" id="LWCA01000133">
    <property type="protein sequence ID" value="OAF70569.1"/>
    <property type="molecule type" value="Genomic_DNA"/>
</dbReference>
<keyword evidence="9" id="KW-1185">Reference proteome</keyword>
<dbReference type="InterPro" id="IPR006671">
    <property type="entry name" value="Cyclin_N"/>
</dbReference>
<evidence type="ECO:0000313" key="9">
    <source>
        <dbReference type="Proteomes" id="UP000078046"/>
    </source>
</evidence>
<dbReference type="Proteomes" id="UP000078046">
    <property type="component" value="Unassembled WGS sequence"/>
</dbReference>
<dbReference type="Gene3D" id="1.10.472.10">
    <property type="entry name" value="Cyclin-like"/>
    <property type="match status" value="2"/>
</dbReference>
<dbReference type="InterPro" id="IPR043198">
    <property type="entry name" value="Cyclin/Ssn8"/>
</dbReference>
<feature type="region of interest" description="Disordered" evidence="6">
    <location>
        <begin position="486"/>
        <end position="585"/>
    </location>
</feature>
<feature type="compositionally biased region" description="Basic residues" evidence="6">
    <location>
        <begin position="529"/>
        <end position="540"/>
    </location>
</feature>
<comment type="similarity">
    <text evidence="1 5">Belongs to the tRNA nucleotidyltransferase/poly(A) polymerase family.</text>
</comment>
<evidence type="ECO:0000256" key="5">
    <source>
        <dbReference type="RuleBase" id="RU003953"/>
    </source>
</evidence>
<feature type="compositionally biased region" description="Basic and acidic residues" evidence="6">
    <location>
        <begin position="541"/>
        <end position="550"/>
    </location>
</feature>
<dbReference type="GO" id="GO:0016779">
    <property type="term" value="F:nucleotidyltransferase activity"/>
    <property type="evidence" value="ECO:0007669"/>
    <property type="project" value="InterPro"/>
</dbReference>
<proteinExistence type="inferred from homology"/>
<name>A0A177B8C8_9BILA</name>
<evidence type="ECO:0000256" key="4">
    <source>
        <dbReference type="RuleBase" id="RU000383"/>
    </source>
</evidence>
<dbReference type="InterPro" id="IPR036915">
    <property type="entry name" value="Cyclin-like_sf"/>
</dbReference>
<dbReference type="InterPro" id="IPR013763">
    <property type="entry name" value="Cyclin-like_dom"/>
</dbReference>
<keyword evidence="2 5" id="KW-0808">Transferase</keyword>